<evidence type="ECO:0000256" key="4">
    <source>
        <dbReference type="ARBA" id="ARBA00022692"/>
    </source>
</evidence>
<evidence type="ECO:0000256" key="8">
    <source>
        <dbReference type="ARBA" id="ARBA00038408"/>
    </source>
</evidence>
<dbReference type="Pfam" id="PF13145">
    <property type="entry name" value="Rotamase_2"/>
    <property type="match status" value="1"/>
</dbReference>
<keyword evidence="7" id="KW-0143">Chaperone</keyword>
<keyword evidence="2" id="KW-1003">Cell membrane</keyword>
<evidence type="ECO:0000256" key="5">
    <source>
        <dbReference type="ARBA" id="ARBA00022989"/>
    </source>
</evidence>
<evidence type="ECO:0000256" key="10">
    <source>
        <dbReference type="ARBA" id="ARBA00042775"/>
    </source>
</evidence>
<dbReference type="PANTHER" id="PTHR47529">
    <property type="entry name" value="PEPTIDYL-PROLYL CIS-TRANS ISOMERASE D"/>
    <property type="match status" value="1"/>
</dbReference>
<evidence type="ECO:0000256" key="3">
    <source>
        <dbReference type="ARBA" id="ARBA00022519"/>
    </source>
</evidence>
<evidence type="ECO:0000259" key="12">
    <source>
        <dbReference type="PROSITE" id="PS50198"/>
    </source>
</evidence>
<dbReference type="GO" id="GO:0003755">
    <property type="term" value="F:peptidyl-prolyl cis-trans isomerase activity"/>
    <property type="evidence" value="ECO:0007669"/>
    <property type="project" value="UniProtKB-KW"/>
</dbReference>
<keyword evidence="11" id="KW-0697">Rotamase</keyword>
<dbReference type="Gene3D" id="1.10.4030.10">
    <property type="entry name" value="Porin chaperone SurA, peptide-binding domain"/>
    <property type="match status" value="1"/>
</dbReference>
<dbReference type="eggNOG" id="COG0760">
    <property type="taxonomic scope" value="Bacteria"/>
</dbReference>
<keyword evidence="5" id="KW-1133">Transmembrane helix</keyword>
<comment type="caution">
    <text evidence="13">The sequence shown here is derived from an EMBL/GenBank/DDBJ whole genome shotgun (WGS) entry which is preliminary data.</text>
</comment>
<evidence type="ECO:0000256" key="7">
    <source>
        <dbReference type="ARBA" id="ARBA00023186"/>
    </source>
</evidence>
<dbReference type="InterPro" id="IPR027304">
    <property type="entry name" value="Trigger_fact/SurA_dom_sf"/>
</dbReference>
<evidence type="ECO:0000313" key="13">
    <source>
        <dbReference type="EMBL" id="EIJ67224.1"/>
    </source>
</evidence>
<evidence type="ECO:0000256" key="1">
    <source>
        <dbReference type="ARBA" id="ARBA00004382"/>
    </source>
</evidence>
<evidence type="ECO:0000256" key="2">
    <source>
        <dbReference type="ARBA" id="ARBA00022475"/>
    </source>
</evidence>
<dbReference type="PROSITE" id="PS50198">
    <property type="entry name" value="PPIC_PPIASE_2"/>
    <property type="match status" value="1"/>
</dbReference>
<dbReference type="Gene3D" id="3.10.50.40">
    <property type="match status" value="1"/>
</dbReference>
<dbReference type="OrthoDB" id="9812372at2"/>
<dbReference type="NCBIfam" id="NF008054">
    <property type="entry name" value="PRK10788.1"/>
    <property type="match status" value="1"/>
</dbReference>
<dbReference type="InterPro" id="IPR000297">
    <property type="entry name" value="PPIase_PpiC"/>
</dbReference>
<dbReference type="PANTHER" id="PTHR47529:SF1">
    <property type="entry name" value="PERIPLASMIC CHAPERONE PPID"/>
    <property type="match status" value="1"/>
</dbReference>
<comment type="similarity">
    <text evidence="8">Belongs to the PpiD chaperone family.</text>
</comment>
<sequence>MSMEKMRNASNSLFSKFLFGLIAVAFVISGMAGYMVATTDTSAVKVNGEEISQQLFQQRYNDEYQRLSQQLGAQFSAVADTPEFLTGLRKSVLNTLVDQELVRQYASGLKLAVSDARIKQEIVNTPAFQKEGKFNNELYQQTLRSNGMTTDSYAAYLREALRLDQLQVGLSGTEFLLPSQQEQFTNQIFQKRTVRLANLPLTAEIAKQNVTEQEIVDYYNANKTAFMVPELVKVQYLDLTKESASKLVNVTDVEIQQYYQDNKAQFISKNQEHLSHIQFANENDALDAYQALQAGADFATLAKEKSLDKPSAAHSGDLGWVNANDLPKAFADATASLSVNQYSTPIKVDNNYHIIKLIERKTANALSLEEVKDQIANQIRQELLNNQFYSIEKQVAEKAFEDQSSLEAAAKVAGLKVKETDYFSRKDIPEALNFPSVANAIFDGEVSQGGQNSEPMNVADQHSIVVRVVEHKPEGIKSLEDSKAEIKAFLARQKAENAVLTQANNIVEALEKGQQPTSLNFGASETWVYAENKDPVLNDVIFSMPKPDAGKTSYKAAKANNGDVMIIALSAVENGQVSKQQSQQFAAQVMRAQQAELQTNLLKALRSKAKIEVNEEFMKQSQE</sequence>
<dbReference type="Pfam" id="PF13624">
    <property type="entry name" value="SurA_N_3"/>
    <property type="match status" value="1"/>
</dbReference>
<accession>I3D681</accession>
<dbReference type="SUPFAM" id="SSF54534">
    <property type="entry name" value="FKBP-like"/>
    <property type="match status" value="1"/>
</dbReference>
<keyword evidence="6" id="KW-0472">Membrane</keyword>
<evidence type="ECO:0000256" key="6">
    <source>
        <dbReference type="ARBA" id="ARBA00023136"/>
    </source>
</evidence>
<protein>
    <recommendedName>
        <fullName evidence="9">Periplasmic chaperone PpiD</fullName>
    </recommendedName>
    <alternativeName>
        <fullName evidence="10">Periplasmic folding chaperone</fullName>
    </alternativeName>
</protein>
<name>I3D681_9PAST</name>
<dbReference type="InterPro" id="IPR046357">
    <property type="entry name" value="PPIase_dom_sf"/>
</dbReference>
<keyword evidence="14" id="KW-1185">Reference proteome</keyword>
<feature type="domain" description="PpiC" evidence="12">
    <location>
        <begin position="269"/>
        <end position="359"/>
    </location>
</feature>
<reference evidence="13 14" key="1">
    <citation type="submission" date="2012-03" db="EMBL/GenBank/DDBJ databases">
        <authorList>
            <person name="Harkins D.M."/>
            <person name="Madupu R."/>
            <person name="Durkin A.S."/>
            <person name="Torralba M."/>
            <person name="Methe B."/>
            <person name="Sutton G.G."/>
            <person name="Nelson K.E."/>
        </authorList>
    </citation>
    <scope>NUCLEOTIDE SEQUENCE [LARGE SCALE GENOMIC DNA]</scope>
    <source>
        <strain evidence="13 14">CCUG 2042</strain>
    </source>
</reference>
<evidence type="ECO:0000313" key="14">
    <source>
        <dbReference type="Proteomes" id="UP000006457"/>
    </source>
</evidence>
<dbReference type="EMBL" id="AJSX01000047">
    <property type="protein sequence ID" value="EIJ67224.1"/>
    <property type="molecule type" value="Genomic_DNA"/>
</dbReference>
<dbReference type="PATRIC" id="fig|1095749.3.peg.2075"/>
<dbReference type="SUPFAM" id="SSF109998">
    <property type="entry name" value="Triger factor/SurA peptide-binding domain-like"/>
    <property type="match status" value="1"/>
</dbReference>
<evidence type="ECO:0000256" key="11">
    <source>
        <dbReference type="PROSITE-ProRule" id="PRU00278"/>
    </source>
</evidence>
<gene>
    <name evidence="13" type="ORF">HMPREF1052_0740</name>
</gene>
<evidence type="ECO:0000256" key="9">
    <source>
        <dbReference type="ARBA" id="ARBA00040743"/>
    </source>
</evidence>
<dbReference type="Proteomes" id="UP000006457">
    <property type="component" value="Unassembled WGS sequence"/>
</dbReference>
<comment type="subcellular location">
    <subcellularLocation>
        <location evidence="1">Cell inner membrane</location>
        <topology evidence="1">Single-pass type II membrane protein</topology>
        <orientation evidence="1">Periplasmic side</orientation>
    </subcellularLocation>
</comment>
<dbReference type="GO" id="GO:0005886">
    <property type="term" value="C:plasma membrane"/>
    <property type="evidence" value="ECO:0007669"/>
    <property type="project" value="UniProtKB-SubCell"/>
</dbReference>
<keyword evidence="4" id="KW-0812">Transmembrane</keyword>
<dbReference type="InterPro" id="IPR052029">
    <property type="entry name" value="PpiD_chaperone"/>
</dbReference>
<dbReference type="AlphaFoldDB" id="I3D681"/>
<keyword evidence="11 13" id="KW-0413">Isomerase</keyword>
<dbReference type="RefSeq" id="WP_005761688.1">
    <property type="nucleotide sequence ID" value="NZ_AJSX01000047.1"/>
</dbReference>
<organism evidence="13 14">
    <name type="scientific">Pasteurella bettyae CCUG 2042</name>
    <dbReference type="NCBI Taxonomy" id="1095749"/>
    <lineage>
        <taxon>Bacteria</taxon>
        <taxon>Pseudomonadati</taxon>
        <taxon>Pseudomonadota</taxon>
        <taxon>Gammaproteobacteria</taxon>
        <taxon>Pasteurellales</taxon>
        <taxon>Pasteurellaceae</taxon>
        <taxon>Pasteurella</taxon>
    </lineage>
</organism>
<keyword evidence="3" id="KW-0997">Cell inner membrane</keyword>
<proteinExistence type="inferred from homology"/>